<dbReference type="AlphaFoldDB" id="A0A6L2Q389"/>
<proteinExistence type="predicted"/>
<dbReference type="InParanoid" id="A0A6L2Q389"/>
<dbReference type="Proteomes" id="UP000502823">
    <property type="component" value="Unassembled WGS sequence"/>
</dbReference>
<gene>
    <name evidence="2" type="ORF">Cfor_04145</name>
</gene>
<keyword evidence="3" id="KW-1185">Reference proteome</keyword>
<feature type="region of interest" description="Disordered" evidence="1">
    <location>
        <begin position="20"/>
        <end position="74"/>
    </location>
</feature>
<feature type="non-terminal residue" evidence="2">
    <location>
        <position position="327"/>
    </location>
</feature>
<evidence type="ECO:0000313" key="2">
    <source>
        <dbReference type="EMBL" id="GFG39186.1"/>
    </source>
</evidence>
<evidence type="ECO:0000313" key="3">
    <source>
        <dbReference type="Proteomes" id="UP000502823"/>
    </source>
</evidence>
<reference evidence="3" key="1">
    <citation type="submission" date="2020-01" db="EMBL/GenBank/DDBJ databases">
        <title>Draft genome sequence of the Termite Coptotermes fromosanus.</title>
        <authorList>
            <person name="Itakura S."/>
            <person name="Yosikawa Y."/>
            <person name="Umezawa K."/>
        </authorList>
    </citation>
    <scope>NUCLEOTIDE SEQUENCE [LARGE SCALE GENOMIC DNA]</scope>
</reference>
<evidence type="ECO:0000256" key="1">
    <source>
        <dbReference type="SAM" id="MobiDB-lite"/>
    </source>
</evidence>
<organism evidence="2 3">
    <name type="scientific">Coptotermes formosanus</name>
    <name type="common">Formosan subterranean termite</name>
    <dbReference type="NCBI Taxonomy" id="36987"/>
    <lineage>
        <taxon>Eukaryota</taxon>
        <taxon>Metazoa</taxon>
        <taxon>Ecdysozoa</taxon>
        <taxon>Arthropoda</taxon>
        <taxon>Hexapoda</taxon>
        <taxon>Insecta</taxon>
        <taxon>Pterygota</taxon>
        <taxon>Neoptera</taxon>
        <taxon>Polyneoptera</taxon>
        <taxon>Dictyoptera</taxon>
        <taxon>Blattodea</taxon>
        <taxon>Blattoidea</taxon>
        <taxon>Termitoidae</taxon>
        <taxon>Rhinotermitidae</taxon>
        <taxon>Coptotermes</taxon>
    </lineage>
</organism>
<name>A0A6L2Q389_COPFO</name>
<dbReference type="EMBL" id="BLKM01000880">
    <property type="protein sequence ID" value="GFG39186.1"/>
    <property type="molecule type" value="Genomic_DNA"/>
</dbReference>
<comment type="caution">
    <text evidence="2">The sequence shown here is derived from an EMBL/GenBank/DDBJ whole genome shotgun (WGS) entry which is preliminary data.</text>
</comment>
<protein>
    <submittedName>
        <fullName evidence="2">Uncharacterized protein</fullName>
    </submittedName>
</protein>
<accession>A0A6L2Q389</accession>
<sequence>MSGFLIDGDPVTSTITVSRPPPGFTAAHELHNQPLLPPTGSAAPRQKPHLSPAGSAAPRQSTYVPEMPGKSHLQTSHPTLPMANTIPSTFKPQPTDVPRLPVVYEPLLANTTSLAAQSSVLQQLALYENLLQQQQFIRSVALLVSQNMGAASLVNPFMVPLLNPAMIYSPIPVSERITNVGGSGLGISEVPSPQMNTSEQISPSGAGQLVAAANVSTEDCATAPATSSAHTETKEAPCVTSSGVSRLSVVNSNRELCTADVHCNEQPMAEANTAMTEFSSGSCESDNILVADSCGLTSESDVGFESQYVNEGTEPGSDLSTCSDEIY</sequence>